<gene>
    <name evidence="4" type="ORF">SAMN05877753_101668</name>
</gene>
<organism evidence="4 5">
    <name type="scientific">Bacillus oleivorans</name>
    <dbReference type="NCBI Taxonomy" id="1448271"/>
    <lineage>
        <taxon>Bacteria</taxon>
        <taxon>Bacillati</taxon>
        <taxon>Bacillota</taxon>
        <taxon>Bacilli</taxon>
        <taxon>Bacillales</taxon>
        <taxon>Bacillaceae</taxon>
        <taxon>Bacillus</taxon>
    </lineage>
</organism>
<dbReference type="OrthoDB" id="2776339at2"/>
<proteinExistence type="predicted"/>
<evidence type="ECO:0000259" key="3">
    <source>
        <dbReference type="PROSITE" id="PS51272"/>
    </source>
</evidence>
<dbReference type="Proteomes" id="UP000219546">
    <property type="component" value="Unassembled WGS sequence"/>
</dbReference>
<dbReference type="InterPro" id="IPR051465">
    <property type="entry name" value="Cell_Envelope_Struct_Comp"/>
</dbReference>
<sequence>MNLSKKIRNLLTIFATVLLVFTTLKSAEASFTDVNKNYTEAVDYLISQNATSGISETQFGTDLTIKRIDAAVMIAKVVGLTIGQAPNAGFTDVPQERQAYVNALVEAGIFHGKTSTRFGTYDTMTREEMAKVIASAYDLVASEGAVLPFTDVSDRFYPYVAALYENGVASGKDADTFGTGNVTRGEFALFIYRAANGTEPEVIGVY</sequence>
<dbReference type="Pfam" id="PF00395">
    <property type="entry name" value="SLH"/>
    <property type="match status" value="3"/>
</dbReference>
<dbReference type="PROSITE" id="PS51272">
    <property type="entry name" value="SLH"/>
    <property type="match status" value="2"/>
</dbReference>
<accession>A0A285CIK6</accession>
<dbReference type="EMBL" id="OAOP01000001">
    <property type="protein sequence ID" value="SNX67349.1"/>
    <property type="molecule type" value="Genomic_DNA"/>
</dbReference>
<feature type="chain" id="PRO_5012628461" evidence="2">
    <location>
        <begin position="30"/>
        <end position="206"/>
    </location>
</feature>
<feature type="signal peptide" evidence="2">
    <location>
        <begin position="1"/>
        <end position="29"/>
    </location>
</feature>
<evidence type="ECO:0000256" key="1">
    <source>
        <dbReference type="ARBA" id="ARBA00022729"/>
    </source>
</evidence>
<protein>
    <submittedName>
        <fullName evidence="4">S-layer family protein</fullName>
    </submittedName>
</protein>
<dbReference type="AlphaFoldDB" id="A0A285CIK6"/>
<keyword evidence="1 2" id="KW-0732">Signal</keyword>
<name>A0A285CIK6_9BACI</name>
<feature type="domain" description="SLH" evidence="3">
    <location>
        <begin position="84"/>
        <end position="147"/>
    </location>
</feature>
<dbReference type="RefSeq" id="WP_142305182.1">
    <property type="nucleotide sequence ID" value="NZ_JBEPMQ010000003.1"/>
</dbReference>
<keyword evidence="5" id="KW-1185">Reference proteome</keyword>
<feature type="domain" description="SLH" evidence="3">
    <location>
        <begin position="148"/>
        <end position="205"/>
    </location>
</feature>
<dbReference type="PANTHER" id="PTHR43308">
    <property type="entry name" value="OUTER MEMBRANE PROTEIN ALPHA-RELATED"/>
    <property type="match status" value="1"/>
</dbReference>
<evidence type="ECO:0000256" key="2">
    <source>
        <dbReference type="SAM" id="SignalP"/>
    </source>
</evidence>
<reference evidence="4 5" key="1">
    <citation type="submission" date="2017-08" db="EMBL/GenBank/DDBJ databases">
        <authorList>
            <person name="de Groot N.N."/>
        </authorList>
    </citation>
    <scope>NUCLEOTIDE SEQUENCE [LARGE SCALE GENOMIC DNA]</scope>
    <source>
        <strain evidence="4 5">JC228</strain>
    </source>
</reference>
<dbReference type="InterPro" id="IPR001119">
    <property type="entry name" value="SLH_dom"/>
</dbReference>
<evidence type="ECO:0000313" key="5">
    <source>
        <dbReference type="Proteomes" id="UP000219546"/>
    </source>
</evidence>
<evidence type="ECO:0000313" key="4">
    <source>
        <dbReference type="EMBL" id="SNX67349.1"/>
    </source>
</evidence>